<dbReference type="PRINTS" id="PR01272">
    <property type="entry name" value="ACUCPROTEIN"/>
</dbReference>
<dbReference type="InterPro" id="IPR023801">
    <property type="entry name" value="His_deacetylse_dom"/>
</dbReference>
<proteinExistence type="inferred from homology"/>
<keyword evidence="4" id="KW-0006">Acetoin catabolism</keyword>
<dbReference type="EMBL" id="BAAANO010000020">
    <property type="protein sequence ID" value="GAA2010092.1"/>
    <property type="molecule type" value="Genomic_DNA"/>
</dbReference>
<reference evidence="7" key="1">
    <citation type="journal article" date="2019" name="Int. J. Syst. Evol. Microbiol.">
        <title>The Global Catalogue of Microorganisms (GCM) 10K type strain sequencing project: providing services to taxonomists for standard genome sequencing and annotation.</title>
        <authorList>
            <consortium name="The Broad Institute Genomics Platform"/>
            <consortium name="The Broad Institute Genome Sequencing Center for Infectious Disease"/>
            <person name="Wu L."/>
            <person name="Ma J."/>
        </authorList>
    </citation>
    <scope>NUCLEOTIDE SEQUENCE [LARGE SCALE GENOMIC DNA]</scope>
    <source>
        <strain evidence="7">JCM 14546</strain>
    </source>
</reference>
<evidence type="ECO:0000256" key="3">
    <source>
        <dbReference type="ARBA" id="ARBA00020218"/>
    </source>
</evidence>
<dbReference type="InterPro" id="IPR003085">
    <property type="entry name" value="AcuC"/>
</dbReference>
<accession>A0ABP5F064</accession>
<dbReference type="Pfam" id="PF00850">
    <property type="entry name" value="Hist_deacetyl"/>
    <property type="match status" value="1"/>
</dbReference>
<comment type="pathway">
    <text evidence="1">Ketone degradation; acetoin degradation.</text>
</comment>
<sequence length="393" mass="43119">MYVVWDESFTEYDFGPAHPMHPLRLDLTAKLAIDFGLFDHPRIHVQAVGAADETELGKVHSSGYVDAVKAAEGVRAVDAITTATYGIGTEDVPRFDHIHEASGRIFQGSIEAARAISSGRYDRAVNFCGGMHHAMAGKASGFCVYNDAAGAIRHFLDSGLERVLYIDLDAHHGDGTESLFWDDPRVLTISIHENGRFLFPGTGFPNDIGGLRAAASAVNIPLPPRADDSDWLRALDAVVPAVVREFAPQVVVSQHGCDGHRQDPLTHLRLSVDAMRVATMWVRDLAEQHCEGKWLATGGGGYAIVDVVPRAWVNLVAIAAGADIGPWESVPERWQRHVLDRVGRPAPEIMTDGYDGEFRPWSQGFDPESDLDRSVMSTRKNVFPFYGLDAYYD</sequence>
<organism evidence="6 7">
    <name type="scientific">Brevibacterium samyangense</name>
    <dbReference type="NCBI Taxonomy" id="366888"/>
    <lineage>
        <taxon>Bacteria</taxon>
        <taxon>Bacillati</taxon>
        <taxon>Actinomycetota</taxon>
        <taxon>Actinomycetes</taxon>
        <taxon>Micrococcales</taxon>
        <taxon>Brevibacteriaceae</taxon>
        <taxon>Brevibacterium</taxon>
    </lineage>
</organism>
<dbReference type="Gene3D" id="3.40.800.20">
    <property type="entry name" value="Histone deacetylase domain"/>
    <property type="match status" value="1"/>
</dbReference>
<evidence type="ECO:0000259" key="5">
    <source>
        <dbReference type="Pfam" id="PF00850"/>
    </source>
</evidence>
<comment type="caution">
    <text evidence="6">The sequence shown here is derived from an EMBL/GenBank/DDBJ whole genome shotgun (WGS) entry which is preliminary data.</text>
</comment>
<gene>
    <name evidence="6" type="ORF">GCM10009755_21370</name>
</gene>
<dbReference type="InterPro" id="IPR023696">
    <property type="entry name" value="Ureohydrolase_dom_sf"/>
</dbReference>
<dbReference type="Proteomes" id="UP001500755">
    <property type="component" value="Unassembled WGS sequence"/>
</dbReference>
<dbReference type="PANTHER" id="PTHR10625:SF10">
    <property type="entry name" value="HISTONE DEACETYLASE HDAC1"/>
    <property type="match status" value="1"/>
</dbReference>
<dbReference type="CDD" id="cd09994">
    <property type="entry name" value="HDAC_AcuC_like"/>
    <property type="match status" value="1"/>
</dbReference>
<evidence type="ECO:0000313" key="7">
    <source>
        <dbReference type="Proteomes" id="UP001500755"/>
    </source>
</evidence>
<evidence type="ECO:0000256" key="1">
    <source>
        <dbReference type="ARBA" id="ARBA00005101"/>
    </source>
</evidence>
<dbReference type="InterPro" id="IPR000286">
    <property type="entry name" value="HDACs"/>
</dbReference>
<evidence type="ECO:0000313" key="6">
    <source>
        <dbReference type="EMBL" id="GAA2010092.1"/>
    </source>
</evidence>
<evidence type="ECO:0000256" key="4">
    <source>
        <dbReference type="ARBA" id="ARBA00022627"/>
    </source>
</evidence>
<dbReference type="PRINTS" id="PR01270">
    <property type="entry name" value="HDASUPER"/>
</dbReference>
<dbReference type="SUPFAM" id="SSF52768">
    <property type="entry name" value="Arginase/deacetylase"/>
    <property type="match status" value="1"/>
</dbReference>
<dbReference type="PANTHER" id="PTHR10625">
    <property type="entry name" value="HISTONE DEACETYLASE HDAC1-RELATED"/>
    <property type="match status" value="1"/>
</dbReference>
<keyword evidence="7" id="KW-1185">Reference proteome</keyword>
<evidence type="ECO:0000256" key="2">
    <source>
        <dbReference type="ARBA" id="ARBA00005947"/>
    </source>
</evidence>
<dbReference type="InterPro" id="IPR037138">
    <property type="entry name" value="His_deacetylse_dom_sf"/>
</dbReference>
<feature type="domain" description="Histone deacetylase" evidence="5">
    <location>
        <begin position="18"/>
        <end position="317"/>
    </location>
</feature>
<name>A0ABP5F064_9MICO</name>
<comment type="similarity">
    <text evidence="2">Belongs to the histone deacetylase family.</text>
</comment>
<protein>
    <recommendedName>
        <fullName evidence="3">Acetoin utilization protein AcuC</fullName>
    </recommendedName>
</protein>